<feature type="transmembrane region" description="Helical" evidence="2">
    <location>
        <begin position="43"/>
        <end position="61"/>
    </location>
</feature>
<dbReference type="Proteomes" id="UP001519064">
    <property type="component" value="Unassembled WGS sequence"/>
</dbReference>
<keyword evidence="2" id="KW-1133">Transmembrane helix</keyword>
<evidence type="ECO:0000256" key="1">
    <source>
        <dbReference type="SAM" id="MobiDB-lite"/>
    </source>
</evidence>
<feature type="region of interest" description="Disordered" evidence="1">
    <location>
        <begin position="79"/>
        <end position="101"/>
    </location>
</feature>
<organism evidence="3 4">
    <name type="scientific">Streptomyces oryzae</name>
    <dbReference type="NCBI Taxonomy" id="1434886"/>
    <lineage>
        <taxon>Bacteria</taxon>
        <taxon>Bacillati</taxon>
        <taxon>Actinomycetota</taxon>
        <taxon>Actinomycetes</taxon>
        <taxon>Kitasatosporales</taxon>
        <taxon>Streptomycetaceae</taxon>
        <taxon>Streptomyces</taxon>
    </lineage>
</organism>
<protein>
    <submittedName>
        <fullName evidence="3">Uncharacterized protein</fullName>
    </submittedName>
</protein>
<reference evidence="3 4" key="1">
    <citation type="submission" date="2020-11" db="EMBL/GenBank/DDBJ databases">
        <title>Streptomyces spirodelae sp. nov., isolated from duckweed.</title>
        <authorList>
            <person name="Saimee Y."/>
            <person name="Duangmal K."/>
        </authorList>
    </citation>
    <scope>NUCLEOTIDE SEQUENCE [LARGE SCALE GENOMIC DNA]</scope>
    <source>
        <strain evidence="3 4">S16-07</strain>
    </source>
</reference>
<name>A0ABS3X563_9ACTN</name>
<accession>A0ABS3X563</accession>
<sequence>METTALRRARRWFWTLTTTAVLAGGTLYQGLRSTAGPGAGVTVLLSSLTLAASTIQAARILNGLTGAPRSRCFATAAGGRAGTGVTAERTTPGRPERTYGL</sequence>
<evidence type="ECO:0000313" key="4">
    <source>
        <dbReference type="Proteomes" id="UP001519064"/>
    </source>
</evidence>
<dbReference type="RefSeq" id="WP_209237579.1">
    <property type="nucleotide sequence ID" value="NZ_JADKMA010000006.1"/>
</dbReference>
<feature type="compositionally biased region" description="Low complexity" evidence="1">
    <location>
        <begin position="79"/>
        <end position="90"/>
    </location>
</feature>
<keyword evidence="2" id="KW-0472">Membrane</keyword>
<dbReference type="EMBL" id="JADKMA010000006">
    <property type="protein sequence ID" value="MBO8190519.1"/>
    <property type="molecule type" value="Genomic_DNA"/>
</dbReference>
<evidence type="ECO:0000313" key="3">
    <source>
        <dbReference type="EMBL" id="MBO8190519.1"/>
    </source>
</evidence>
<gene>
    <name evidence="3" type="ORF">ITI46_02150</name>
</gene>
<evidence type="ECO:0000256" key="2">
    <source>
        <dbReference type="SAM" id="Phobius"/>
    </source>
</evidence>
<feature type="transmembrane region" description="Helical" evidence="2">
    <location>
        <begin position="12"/>
        <end position="31"/>
    </location>
</feature>
<keyword evidence="2" id="KW-0812">Transmembrane</keyword>
<proteinExistence type="predicted"/>
<comment type="caution">
    <text evidence="3">The sequence shown here is derived from an EMBL/GenBank/DDBJ whole genome shotgun (WGS) entry which is preliminary data.</text>
</comment>
<keyword evidence="4" id="KW-1185">Reference proteome</keyword>